<protein>
    <submittedName>
        <fullName evidence="1">Uncharacterized protein</fullName>
    </submittedName>
</protein>
<dbReference type="STRING" id="1051891.A0A0C3L772"/>
<accession>A0A0C3L772</accession>
<keyword evidence="2" id="KW-1185">Reference proteome</keyword>
<organism evidence="1 2">
    <name type="scientific">Tulasnella calospora MUT 4182</name>
    <dbReference type="NCBI Taxonomy" id="1051891"/>
    <lineage>
        <taxon>Eukaryota</taxon>
        <taxon>Fungi</taxon>
        <taxon>Dikarya</taxon>
        <taxon>Basidiomycota</taxon>
        <taxon>Agaricomycotina</taxon>
        <taxon>Agaricomycetes</taxon>
        <taxon>Cantharellales</taxon>
        <taxon>Tulasnellaceae</taxon>
        <taxon>Tulasnella</taxon>
    </lineage>
</organism>
<dbReference type="OrthoDB" id="3219884at2759"/>
<reference evidence="1 2" key="1">
    <citation type="submission" date="2014-04" db="EMBL/GenBank/DDBJ databases">
        <authorList>
            <consortium name="DOE Joint Genome Institute"/>
            <person name="Kuo A."/>
            <person name="Girlanda M."/>
            <person name="Perotto S."/>
            <person name="Kohler A."/>
            <person name="Nagy L.G."/>
            <person name="Floudas D."/>
            <person name="Copeland A."/>
            <person name="Barry K.W."/>
            <person name="Cichocki N."/>
            <person name="Veneault-Fourrey C."/>
            <person name="LaButti K."/>
            <person name="Lindquist E.A."/>
            <person name="Lipzen A."/>
            <person name="Lundell T."/>
            <person name="Morin E."/>
            <person name="Murat C."/>
            <person name="Sun H."/>
            <person name="Tunlid A."/>
            <person name="Henrissat B."/>
            <person name="Grigoriev I.V."/>
            <person name="Hibbett D.S."/>
            <person name="Martin F."/>
            <person name="Nordberg H.P."/>
            <person name="Cantor M.N."/>
            <person name="Hua S.X."/>
        </authorList>
    </citation>
    <scope>NUCLEOTIDE SEQUENCE [LARGE SCALE GENOMIC DNA]</scope>
    <source>
        <strain evidence="1 2">MUT 4182</strain>
    </source>
</reference>
<sequence>MSTYVDGNSKKRAFYQTNSRGNERENKTMTRTVEVQFFGASIACMLISTHSLILLVKNVEHTGREAYLYGPPRGQLNHLPGELKIYVDGWHITDVDLEANYALESPDSRNPHFIYHWKGDGADNYHVLRLTLWDDADGVWPWFPIRAFGFDSLIVTSRKRPESSGAKPPPKPTTFERITIHDTNFQISFAPRSLWKMKESPIASSEGFRTFHETSSEVASRHAGRVPVVEFTAQCSAIAVYGAPSSNFVTNWGSGKHRHGRIQLCMEGECNYIDTHQAYLNVPIKLSNEPVLLHSADGMSPDSPTLVSMRLLDTNSAMAYVWTMTFSHVVCRKVKPERTWTHPILNGVYDTHTIKHQQLSYQPPIYGSPRYWKIADQYSISTVKPHKLSGPLHEMPSWSAIVTGHDIKVYIPVLPVSSASRYADVKCCIDGKCHHPDFEQWFRKAKASGLDLPLVHYKDLDPFQKHNISMTALPRHSDSGEAIIAVSRIVYEQVTVIRATSSSEP</sequence>
<reference evidence="2" key="2">
    <citation type="submission" date="2015-01" db="EMBL/GenBank/DDBJ databases">
        <title>Evolutionary Origins and Diversification of the Mycorrhizal Mutualists.</title>
        <authorList>
            <consortium name="DOE Joint Genome Institute"/>
            <consortium name="Mycorrhizal Genomics Consortium"/>
            <person name="Kohler A."/>
            <person name="Kuo A."/>
            <person name="Nagy L.G."/>
            <person name="Floudas D."/>
            <person name="Copeland A."/>
            <person name="Barry K.W."/>
            <person name="Cichocki N."/>
            <person name="Veneault-Fourrey C."/>
            <person name="LaButti K."/>
            <person name="Lindquist E.A."/>
            <person name="Lipzen A."/>
            <person name="Lundell T."/>
            <person name="Morin E."/>
            <person name="Murat C."/>
            <person name="Riley R."/>
            <person name="Ohm R."/>
            <person name="Sun H."/>
            <person name="Tunlid A."/>
            <person name="Henrissat B."/>
            <person name="Grigoriev I.V."/>
            <person name="Hibbett D.S."/>
            <person name="Martin F."/>
        </authorList>
    </citation>
    <scope>NUCLEOTIDE SEQUENCE [LARGE SCALE GENOMIC DNA]</scope>
    <source>
        <strain evidence="2">MUT 4182</strain>
    </source>
</reference>
<name>A0A0C3L772_9AGAM</name>
<evidence type="ECO:0000313" key="2">
    <source>
        <dbReference type="Proteomes" id="UP000054248"/>
    </source>
</evidence>
<evidence type="ECO:0000313" key="1">
    <source>
        <dbReference type="EMBL" id="KIO29713.1"/>
    </source>
</evidence>
<gene>
    <name evidence="1" type="ORF">M407DRAFT_21137</name>
</gene>
<dbReference type="AlphaFoldDB" id="A0A0C3L772"/>
<dbReference type="HOGENOM" id="CLU_539904_0_0_1"/>
<dbReference type="EMBL" id="KN822979">
    <property type="protein sequence ID" value="KIO29713.1"/>
    <property type="molecule type" value="Genomic_DNA"/>
</dbReference>
<dbReference type="Proteomes" id="UP000054248">
    <property type="component" value="Unassembled WGS sequence"/>
</dbReference>
<proteinExistence type="predicted"/>